<dbReference type="InterPro" id="IPR010310">
    <property type="entry name" value="T7SS_ESAT-6-like"/>
</dbReference>
<dbReference type="Gene3D" id="1.10.287.1060">
    <property type="entry name" value="ESAT-6-like"/>
    <property type="match status" value="1"/>
</dbReference>
<evidence type="ECO:0000313" key="1">
    <source>
        <dbReference type="EMBL" id="NKY89186.1"/>
    </source>
</evidence>
<evidence type="ECO:0008006" key="3">
    <source>
        <dbReference type="Google" id="ProtNLM"/>
    </source>
</evidence>
<accession>A0A7X6M2S6</accession>
<protein>
    <recommendedName>
        <fullName evidence="3">WXG100 family type VII secretion target</fullName>
    </recommendedName>
</protein>
<dbReference type="Proteomes" id="UP000523447">
    <property type="component" value="Unassembled WGS sequence"/>
</dbReference>
<name>A0A7X6M2S6_9NOCA</name>
<comment type="caution">
    <text evidence="1">The sequence shown here is derived from an EMBL/GenBank/DDBJ whole genome shotgun (WGS) entry which is preliminary data.</text>
</comment>
<evidence type="ECO:0000313" key="2">
    <source>
        <dbReference type="Proteomes" id="UP000523447"/>
    </source>
</evidence>
<dbReference type="AlphaFoldDB" id="A0A7X6M2S6"/>
<dbReference type="Pfam" id="PF06013">
    <property type="entry name" value="WXG100"/>
    <property type="match status" value="1"/>
</dbReference>
<sequence>MSDFGLLSYNFDAISEVGGGLSQDASNITHELEEFEKMFQVFIQENWTDGQGTVAFQEIQNKWRGASNDLVEKLAKLGVAVSAGSDHMREADALAAKAFL</sequence>
<dbReference type="RefSeq" id="WP_040716940.1">
    <property type="nucleotide sequence ID" value="NZ_CAWPHS010000036.1"/>
</dbReference>
<dbReference type="InterPro" id="IPR036689">
    <property type="entry name" value="ESAT-6-like_sf"/>
</dbReference>
<keyword evidence="2" id="KW-1185">Reference proteome</keyword>
<dbReference type="SUPFAM" id="SSF140453">
    <property type="entry name" value="EsxAB dimer-like"/>
    <property type="match status" value="1"/>
</dbReference>
<gene>
    <name evidence="1" type="ORF">HGA07_26700</name>
</gene>
<proteinExistence type="predicted"/>
<reference evidence="1 2" key="1">
    <citation type="submission" date="2020-04" db="EMBL/GenBank/DDBJ databases">
        <title>MicrobeNet Type strains.</title>
        <authorList>
            <person name="Nicholson A.C."/>
        </authorList>
    </citation>
    <scope>NUCLEOTIDE SEQUENCE [LARGE SCALE GENOMIC DNA]</scope>
    <source>
        <strain evidence="1 2">DSM 44445</strain>
    </source>
</reference>
<dbReference type="EMBL" id="JAAXPE010000041">
    <property type="protein sequence ID" value="NKY89186.1"/>
    <property type="molecule type" value="Genomic_DNA"/>
</dbReference>
<organism evidence="1 2">
    <name type="scientific">Nocardia veterana</name>
    <dbReference type="NCBI Taxonomy" id="132249"/>
    <lineage>
        <taxon>Bacteria</taxon>
        <taxon>Bacillati</taxon>
        <taxon>Actinomycetota</taxon>
        <taxon>Actinomycetes</taxon>
        <taxon>Mycobacteriales</taxon>
        <taxon>Nocardiaceae</taxon>
        <taxon>Nocardia</taxon>
    </lineage>
</organism>